<evidence type="ECO:0000313" key="1">
    <source>
        <dbReference type="EMBL" id="UJO14016.1"/>
    </source>
</evidence>
<dbReference type="GeneID" id="71983550"/>
<evidence type="ECO:0008006" key="3">
    <source>
        <dbReference type="Google" id="ProtNLM"/>
    </source>
</evidence>
<accession>A0A9Q8LAP0</accession>
<reference evidence="1" key="2">
    <citation type="journal article" date="2022" name="Microb. Genom.">
        <title>A chromosome-scale genome assembly of the tomato pathogen Cladosporium fulvum reveals a compartmentalized genome architecture and the presence of a dispensable chromosome.</title>
        <authorList>
            <person name="Zaccaron A.Z."/>
            <person name="Chen L.H."/>
            <person name="Samaras A."/>
            <person name="Stergiopoulos I."/>
        </authorList>
    </citation>
    <scope>NUCLEOTIDE SEQUENCE</scope>
    <source>
        <strain evidence="1">Race5_Kim</strain>
    </source>
</reference>
<dbReference type="RefSeq" id="XP_047758382.1">
    <property type="nucleotide sequence ID" value="XM_047902820.1"/>
</dbReference>
<keyword evidence="2" id="KW-1185">Reference proteome</keyword>
<reference evidence="1" key="1">
    <citation type="submission" date="2021-12" db="EMBL/GenBank/DDBJ databases">
        <authorList>
            <person name="Zaccaron A."/>
            <person name="Stergiopoulos I."/>
        </authorList>
    </citation>
    <scope>NUCLEOTIDE SEQUENCE</scope>
    <source>
        <strain evidence="1">Race5_Kim</strain>
    </source>
</reference>
<proteinExistence type="predicted"/>
<sequence>MPSSRLLPLPVELQTAIVEYIPRPSDLKSRCLTCKQLRDVATPKLYHTVILDCHAWRDKCSFLTHSNLGHQHVKKLTIYDYPEELSVTVQAAANVTIRSALSLIPQDALRVIQSPRKLEIEEQTWSVLGARQRKLEEVGMVLNGLQKYTLRSVVETCFKHLRSLVVLPYIRTKNDLDIYNRVLSNCRDLKSLNIFRSIGIGGAHVNAASFKSCSEASVFTLSRLFPNPPKDRMQLEILALALLDLAIATDVLHARFDLSCIHSLTALSCENLPSLLASFTGSILERHNSLVAVQLCSKEYDKDVAAIENFLASFAGLEYLQITFHHNKDLLDPQHLNTHRITLRHLQVSTCADFRSPLRATYEISQLASITQNFLELQQLALVMPTITLGEFARGDLGDFGRVLDLIAALSKLEILHILNWPLATIESNEDTENHYFKKSYLRDVDDFASSVVQRLFPPTASHTGPLKVLRIGESSWGTSTVRVDRAGSRGTGDGDFFTHKQGRSYYLIGHFVDCFGVRKPSAVRSPAQLVKFAQPEFNAVPGLGGPDHGMAQGHYLRPRSLR</sequence>
<name>A0A9Q8LAP0_PASFU</name>
<organism evidence="1 2">
    <name type="scientific">Passalora fulva</name>
    <name type="common">Tomato leaf mold</name>
    <name type="synonym">Cladosporium fulvum</name>
    <dbReference type="NCBI Taxonomy" id="5499"/>
    <lineage>
        <taxon>Eukaryota</taxon>
        <taxon>Fungi</taxon>
        <taxon>Dikarya</taxon>
        <taxon>Ascomycota</taxon>
        <taxon>Pezizomycotina</taxon>
        <taxon>Dothideomycetes</taxon>
        <taxon>Dothideomycetidae</taxon>
        <taxon>Mycosphaerellales</taxon>
        <taxon>Mycosphaerellaceae</taxon>
        <taxon>Fulvia</taxon>
    </lineage>
</organism>
<dbReference type="OrthoDB" id="5130616at2759"/>
<dbReference type="KEGG" id="ffu:CLAFUR5_03672"/>
<gene>
    <name evidence="1" type="ORF">CLAFUR5_03672</name>
</gene>
<protein>
    <recommendedName>
        <fullName evidence="3">F-box domain-containing protein</fullName>
    </recommendedName>
</protein>
<dbReference type="Proteomes" id="UP000756132">
    <property type="component" value="Chromosome 2"/>
</dbReference>
<dbReference type="EMBL" id="CP090164">
    <property type="protein sequence ID" value="UJO14016.1"/>
    <property type="molecule type" value="Genomic_DNA"/>
</dbReference>
<dbReference type="AlphaFoldDB" id="A0A9Q8LAP0"/>
<evidence type="ECO:0000313" key="2">
    <source>
        <dbReference type="Proteomes" id="UP000756132"/>
    </source>
</evidence>